<reference evidence="6 7" key="1">
    <citation type="submission" date="2022-03" db="EMBL/GenBank/DDBJ databases">
        <authorList>
            <person name="Brunel B."/>
        </authorList>
    </citation>
    <scope>NUCLEOTIDE SEQUENCE [LARGE SCALE GENOMIC DNA]</scope>
    <source>
        <strain evidence="6">STM5069sample</strain>
    </source>
</reference>
<keyword evidence="1" id="KW-0805">Transcription regulation</keyword>
<gene>
    <name evidence="6" type="ORF">MES5069_200142</name>
</gene>
<sequence>MTLIIRLIKLWIMSKPANSKIPRREASAADMTRAALVRAALKLFGRQGFDGTSTREIASEARANIGSIAYHFGGKEGLRNAAADYIVDTIQTIAGQAIGNLQGPSDSEAGDSETDDPEAARAQLFTALERMVAFIVARPEAGEIVQFVLRELSHPTAALDRIYNGVFEPTHRRLCLIWEQATGEPAESEATRLTVFTLIGQVVYFRIGREAVMRRMGWRAIGDAEAAKIAAAVTDNLGAILARRHLTDRKDGRS</sequence>
<evidence type="ECO:0000256" key="4">
    <source>
        <dbReference type="PROSITE-ProRule" id="PRU00335"/>
    </source>
</evidence>
<dbReference type="InterPro" id="IPR050109">
    <property type="entry name" value="HTH-type_TetR-like_transc_reg"/>
</dbReference>
<evidence type="ECO:0000259" key="5">
    <source>
        <dbReference type="PROSITE" id="PS50977"/>
    </source>
</evidence>
<dbReference type="Proteomes" id="UP001153050">
    <property type="component" value="Unassembled WGS sequence"/>
</dbReference>
<comment type="caution">
    <text evidence="6">The sequence shown here is derived from an EMBL/GenBank/DDBJ whole genome shotgun (WGS) entry which is preliminary data.</text>
</comment>
<dbReference type="Pfam" id="PF09209">
    <property type="entry name" value="CecR_C"/>
    <property type="match status" value="1"/>
</dbReference>
<organism evidence="6 7">
    <name type="scientific">Mesorhizobium escarrei</name>
    <dbReference type="NCBI Taxonomy" id="666018"/>
    <lineage>
        <taxon>Bacteria</taxon>
        <taxon>Pseudomonadati</taxon>
        <taxon>Pseudomonadota</taxon>
        <taxon>Alphaproteobacteria</taxon>
        <taxon>Hyphomicrobiales</taxon>
        <taxon>Phyllobacteriaceae</taxon>
        <taxon>Mesorhizobium</taxon>
    </lineage>
</organism>
<dbReference type="PRINTS" id="PR00455">
    <property type="entry name" value="HTHTETR"/>
</dbReference>
<feature type="domain" description="HTH tetR-type" evidence="5">
    <location>
        <begin position="30"/>
        <end position="90"/>
    </location>
</feature>
<evidence type="ECO:0000256" key="2">
    <source>
        <dbReference type="ARBA" id="ARBA00023125"/>
    </source>
</evidence>
<dbReference type="InterPro" id="IPR001647">
    <property type="entry name" value="HTH_TetR"/>
</dbReference>
<dbReference type="Gene3D" id="1.10.10.60">
    <property type="entry name" value="Homeodomain-like"/>
    <property type="match status" value="1"/>
</dbReference>
<feature type="DNA-binding region" description="H-T-H motif" evidence="4">
    <location>
        <begin position="53"/>
        <end position="72"/>
    </location>
</feature>
<keyword evidence="3" id="KW-0804">Transcription</keyword>
<dbReference type="Pfam" id="PF00440">
    <property type="entry name" value="TetR_N"/>
    <property type="match status" value="1"/>
</dbReference>
<proteinExistence type="predicted"/>
<keyword evidence="7" id="KW-1185">Reference proteome</keyword>
<evidence type="ECO:0000256" key="3">
    <source>
        <dbReference type="ARBA" id="ARBA00023163"/>
    </source>
</evidence>
<dbReference type="PROSITE" id="PS50977">
    <property type="entry name" value="HTH_TETR_2"/>
    <property type="match status" value="1"/>
</dbReference>
<dbReference type="InterPro" id="IPR009057">
    <property type="entry name" value="Homeodomain-like_sf"/>
</dbReference>
<protein>
    <submittedName>
        <fullName evidence="6">Transcriptional regulator YbiH, TetR family</fullName>
    </submittedName>
</protein>
<evidence type="ECO:0000256" key="1">
    <source>
        <dbReference type="ARBA" id="ARBA00023015"/>
    </source>
</evidence>
<dbReference type="SUPFAM" id="SSF48498">
    <property type="entry name" value="Tetracyclin repressor-like, C-terminal domain"/>
    <property type="match status" value="1"/>
</dbReference>
<dbReference type="EMBL" id="CAKXZT010000113">
    <property type="protein sequence ID" value="CAH2398707.1"/>
    <property type="molecule type" value="Genomic_DNA"/>
</dbReference>
<evidence type="ECO:0000313" key="6">
    <source>
        <dbReference type="EMBL" id="CAH2398707.1"/>
    </source>
</evidence>
<dbReference type="Gene3D" id="1.10.357.10">
    <property type="entry name" value="Tetracycline Repressor, domain 2"/>
    <property type="match status" value="1"/>
</dbReference>
<accession>A0ABM9DPY0</accession>
<keyword evidence="2 4" id="KW-0238">DNA-binding</keyword>
<evidence type="ECO:0000313" key="7">
    <source>
        <dbReference type="Proteomes" id="UP001153050"/>
    </source>
</evidence>
<dbReference type="InterPro" id="IPR015292">
    <property type="entry name" value="Tscrpt_reg_YbiH_C"/>
</dbReference>
<dbReference type="InterPro" id="IPR036271">
    <property type="entry name" value="Tet_transcr_reg_TetR-rel_C_sf"/>
</dbReference>
<dbReference type="SUPFAM" id="SSF46689">
    <property type="entry name" value="Homeodomain-like"/>
    <property type="match status" value="1"/>
</dbReference>
<dbReference type="PANTHER" id="PTHR30055">
    <property type="entry name" value="HTH-TYPE TRANSCRIPTIONAL REGULATOR RUTR"/>
    <property type="match status" value="1"/>
</dbReference>
<name>A0ABM9DPY0_9HYPH</name>
<dbReference type="PANTHER" id="PTHR30055:SF234">
    <property type="entry name" value="HTH-TYPE TRANSCRIPTIONAL REGULATOR BETI"/>
    <property type="match status" value="1"/>
</dbReference>